<reference evidence="2 3" key="1">
    <citation type="submission" date="2018-02" db="EMBL/GenBank/DDBJ databases">
        <title>The genomes of Aspergillus section Nigri reveals drivers in fungal speciation.</title>
        <authorList>
            <consortium name="DOE Joint Genome Institute"/>
            <person name="Vesth T.C."/>
            <person name="Nybo J."/>
            <person name="Theobald S."/>
            <person name="Brandl J."/>
            <person name="Frisvad J.C."/>
            <person name="Nielsen K.F."/>
            <person name="Lyhne E.K."/>
            <person name="Kogle M.E."/>
            <person name="Kuo A."/>
            <person name="Riley R."/>
            <person name="Clum A."/>
            <person name="Nolan M."/>
            <person name="Lipzen A."/>
            <person name="Salamov A."/>
            <person name="Henrissat B."/>
            <person name="Wiebenga A."/>
            <person name="De vries R.P."/>
            <person name="Grigoriev I.V."/>
            <person name="Mortensen U.H."/>
            <person name="Andersen M.R."/>
            <person name="Baker S.E."/>
        </authorList>
    </citation>
    <scope>NUCLEOTIDE SEQUENCE [LARGE SCALE GENOMIC DNA]</scope>
    <source>
        <strain evidence="2 3">CBS 101889</strain>
    </source>
</reference>
<proteinExistence type="predicted"/>
<dbReference type="AlphaFoldDB" id="A0A395ICA2"/>
<dbReference type="RefSeq" id="XP_025556779.1">
    <property type="nucleotide sequence ID" value="XM_025696600.1"/>
</dbReference>
<dbReference type="EMBL" id="KZ824267">
    <property type="protein sequence ID" value="RAL17625.1"/>
    <property type="molecule type" value="Genomic_DNA"/>
</dbReference>
<dbReference type="GeneID" id="37200889"/>
<feature type="region of interest" description="Disordered" evidence="1">
    <location>
        <begin position="1"/>
        <end position="65"/>
    </location>
</feature>
<dbReference type="Gene3D" id="3.90.180.10">
    <property type="entry name" value="Medium-chain alcohol dehydrogenases, catalytic domain"/>
    <property type="match status" value="1"/>
</dbReference>
<dbReference type="Gene3D" id="3.40.50.720">
    <property type="entry name" value="NAD(P)-binding Rossmann-like Domain"/>
    <property type="match status" value="1"/>
</dbReference>
<evidence type="ECO:0000313" key="3">
    <source>
        <dbReference type="Proteomes" id="UP000248961"/>
    </source>
</evidence>
<dbReference type="VEuPathDB" id="FungiDB:BO97DRAFT_419862"/>
<organism evidence="2 3">
    <name type="scientific">Aspergillus homomorphus (strain CBS 101889)</name>
    <dbReference type="NCBI Taxonomy" id="1450537"/>
    <lineage>
        <taxon>Eukaryota</taxon>
        <taxon>Fungi</taxon>
        <taxon>Dikarya</taxon>
        <taxon>Ascomycota</taxon>
        <taxon>Pezizomycotina</taxon>
        <taxon>Eurotiomycetes</taxon>
        <taxon>Eurotiomycetidae</taxon>
        <taxon>Eurotiales</taxon>
        <taxon>Aspergillaceae</taxon>
        <taxon>Aspergillus</taxon>
        <taxon>Aspergillus subgen. Circumdati</taxon>
    </lineage>
</organism>
<sequence length="156" mass="17092">MDSARQGSREARPTDSVDLNRRDGHASPAVCGRSRPPNHRHQQPRGSSRPRAPLSSHPEPKSVINFTSPDAQKQVIESAGGGGLAGVLFSASDIVLKELIIRGNLVANQRLALDMMRFVAEKGVKSHITTLKLEEGKDLPQRYMFPHLKGRLVVVM</sequence>
<dbReference type="Proteomes" id="UP000248961">
    <property type="component" value="Unassembled WGS sequence"/>
</dbReference>
<evidence type="ECO:0000313" key="2">
    <source>
        <dbReference type="EMBL" id="RAL17625.1"/>
    </source>
</evidence>
<dbReference type="OrthoDB" id="256333at2759"/>
<dbReference type="STRING" id="1450537.A0A395ICA2"/>
<evidence type="ECO:0000256" key="1">
    <source>
        <dbReference type="SAM" id="MobiDB-lite"/>
    </source>
</evidence>
<accession>A0A395ICA2</accession>
<keyword evidence="3" id="KW-1185">Reference proteome</keyword>
<name>A0A395ICA2_ASPHC</name>
<protein>
    <submittedName>
        <fullName evidence="2">Uncharacterized protein</fullName>
    </submittedName>
</protein>
<gene>
    <name evidence="2" type="ORF">BO97DRAFT_419862</name>
</gene>
<feature type="compositionally biased region" description="Basic and acidic residues" evidence="1">
    <location>
        <begin position="7"/>
        <end position="25"/>
    </location>
</feature>